<name>A0A7Y0MZF8_VIBAL</name>
<comment type="caution">
    <text evidence="5">The sequence shown here is derived from an EMBL/GenBank/DDBJ whole genome shotgun (WGS) entry which is preliminary data.</text>
</comment>
<evidence type="ECO:0000259" key="4">
    <source>
        <dbReference type="PROSITE" id="PS50943"/>
    </source>
</evidence>
<dbReference type="Gene3D" id="2.10.109.10">
    <property type="entry name" value="Umud Fragment, subunit A"/>
    <property type="match status" value="1"/>
</dbReference>
<dbReference type="SUPFAM" id="SSF51306">
    <property type="entry name" value="LexA/Signal peptidase"/>
    <property type="match status" value="1"/>
</dbReference>
<dbReference type="GO" id="GO:0003677">
    <property type="term" value="F:DNA binding"/>
    <property type="evidence" value="ECO:0007669"/>
    <property type="project" value="UniProtKB-KW"/>
</dbReference>
<dbReference type="PROSITE" id="PS50943">
    <property type="entry name" value="HTH_CROC1"/>
    <property type="match status" value="1"/>
</dbReference>
<reference evidence="5 6" key="1">
    <citation type="submission" date="2020-04" db="EMBL/GenBank/DDBJ databases">
        <title>Whole-genome sequencing of Vibrio spp. from China reveals different genetic environments of blaCTX-M-14 among diverse lineages.</title>
        <authorList>
            <person name="Zheng Z."/>
            <person name="Ye L."/>
            <person name="Chen S."/>
        </authorList>
    </citation>
    <scope>NUCLEOTIDE SEQUENCE [LARGE SCALE GENOMIC DNA]</scope>
    <source>
        <strain evidence="5 6">Vb1636</strain>
    </source>
</reference>
<dbReference type="InterPro" id="IPR039418">
    <property type="entry name" value="LexA-like"/>
</dbReference>
<dbReference type="Pfam" id="PF13560">
    <property type="entry name" value="HTH_31"/>
    <property type="match status" value="1"/>
</dbReference>
<evidence type="ECO:0000256" key="3">
    <source>
        <dbReference type="ARBA" id="ARBA00023163"/>
    </source>
</evidence>
<dbReference type="CDD" id="cd06529">
    <property type="entry name" value="S24_LexA-like"/>
    <property type="match status" value="1"/>
</dbReference>
<dbReference type="InterPro" id="IPR036286">
    <property type="entry name" value="LexA/Signal_pep-like_sf"/>
</dbReference>
<dbReference type="PANTHER" id="PTHR40661">
    <property type="match status" value="1"/>
</dbReference>
<dbReference type="CDD" id="cd00093">
    <property type="entry name" value="HTH_XRE"/>
    <property type="match status" value="1"/>
</dbReference>
<keyword evidence="3" id="KW-0804">Transcription</keyword>
<evidence type="ECO:0000313" key="6">
    <source>
        <dbReference type="Proteomes" id="UP000565155"/>
    </source>
</evidence>
<dbReference type="AlphaFoldDB" id="A0A7Y0MZF8"/>
<evidence type="ECO:0000256" key="2">
    <source>
        <dbReference type="ARBA" id="ARBA00023125"/>
    </source>
</evidence>
<gene>
    <name evidence="5" type="ORF">HKB35_21720</name>
</gene>
<dbReference type="PANTHER" id="PTHR40661:SF3">
    <property type="entry name" value="FELS-1 PROPHAGE TRANSCRIPTIONAL REGULATOR"/>
    <property type="match status" value="1"/>
</dbReference>
<evidence type="ECO:0000313" key="5">
    <source>
        <dbReference type="EMBL" id="NMR76234.1"/>
    </source>
</evidence>
<evidence type="ECO:0000256" key="1">
    <source>
        <dbReference type="ARBA" id="ARBA00023015"/>
    </source>
</evidence>
<protein>
    <submittedName>
        <fullName evidence="5">Helix-turn-helix domain-containing protein</fullName>
    </submittedName>
</protein>
<keyword evidence="2" id="KW-0238">DNA-binding</keyword>
<dbReference type="EMBL" id="JABCMA010000039">
    <property type="protein sequence ID" value="NMR76234.1"/>
    <property type="molecule type" value="Genomic_DNA"/>
</dbReference>
<dbReference type="Gene3D" id="1.10.260.40">
    <property type="entry name" value="lambda repressor-like DNA-binding domains"/>
    <property type="match status" value="1"/>
</dbReference>
<dbReference type="SUPFAM" id="SSF47413">
    <property type="entry name" value="lambda repressor-like DNA-binding domains"/>
    <property type="match status" value="1"/>
</dbReference>
<dbReference type="InterPro" id="IPR010982">
    <property type="entry name" value="Lambda_DNA-bd_dom_sf"/>
</dbReference>
<proteinExistence type="predicted"/>
<keyword evidence="1" id="KW-0805">Transcription regulation</keyword>
<organism evidence="5 6">
    <name type="scientific">Vibrio alginolyticus</name>
    <dbReference type="NCBI Taxonomy" id="663"/>
    <lineage>
        <taxon>Bacteria</taxon>
        <taxon>Pseudomonadati</taxon>
        <taxon>Pseudomonadota</taxon>
        <taxon>Gammaproteobacteria</taxon>
        <taxon>Vibrionales</taxon>
        <taxon>Vibrionaceae</taxon>
        <taxon>Vibrio</taxon>
    </lineage>
</organism>
<feature type="domain" description="HTH cro/C1-type" evidence="4">
    <location>
        <begin position="12"/>
        <end position="72"/>
    </location>
</feature>
<sequence>MMNRNEKFGKRLRELRKEKEIADSRKWTCDQVGKAIGITPSGYTNYENALRIPKLDVIEDIAAFYNVSPSYIACFSDNKGNSNTESLLVMPPMTDSAKQDSASPLGDFGLSPELLTKFNLNKDEILIEKIKDNSMADHLLKNDTVIIQKQKNNGLDSLTFGIYCLKDKNNQFWIRWVKPELDGTYKVYPNNTTHYESYTFSKEEFSDFEIIGTIFKVIRTPRFDEL</sequence>
<accession>A0A7Y0MZF8</accession>
<dbReference type="SMART" id="SM00530">
    <property type="entry name" value="HTH_XRE"/>
    <property type="match status" value="1"/>
</dbReference>
<dbReference type="Proteomes" id="UP000565155">
    <property type="component" value="Unassembled WGS sequence"/>
</dbReference>
<dbReference type="InterPro" id="IPR001387">
    <property type="entry name" value="Cro/C1-type_HTH"/>
</dbReference>